<dbReference type="AlphaFoldDB" id="A0AAW5PJD4"/>
<proteinExistence type="predicted"/>
<accession>A0AAW5PJD4</accession>
<dbReference type="RefSeq" id="WP_259261198.1">
    <property type="nucleotide sequence ID" value="NZ_JANUEK010000006.1"/>
</dbReference>
<protein>
    <submittedName>
        <fullName evidence="1">Uncharacterized protein</fullName>
    </submittedName>
</protein>
<comment type="caution">
    <text evidence="1">The sequence shown here is derived from an EMBL/GenBank/DDBJ whole genome shotgun (WGS) entry which is preliminary data.</text>
</comment>
<name>A0AAW5PJD4_9GAMM</name>
<sequence length="188" mass="21215">MARKVVSLEEATYAVTAAHSAVWHAIAGFRYMWDAHDQGTPFELTIFEDLIATKPFAGLAIDWRYTVYPERLRERAQEVVKYTARQAIVDVHDAVWWYGKAAGLASQYSANPVVVLLRALRHAYSHRADDWEFSGAPLPLQWRQLSLVAGMGGKTVSQTIFLSDQLYLLNDAIFLLDPTSPLTANVYR</sequence>
<dbReference type="Proteomes" id="UP001320691">
    <property type="component" value="Unassembled WGS sequence"/>
</dbReference>
<evidence type="ECO:0000313" key="1">
    <source>
        <dbReference type="EMBL" id="MCS4280523.1"/>
    </source>
</evidence>
<dbReference type="EMBL" id="JANUEK010000006">
    <property type="protein sequence ID" value="MCS4280523.1"/>
    <property type="molecule type" value="Genomic_DNA"/>
</dbReference>
<evidence type="ECO:0000313" key="2">
    <source>
        <dbReference type="Proteomes" id="UP001320691"/>
    </source>
</evidence>
<gene>
    <name evidence="1" type="ORF">M2412_002517</name>
</gene>
<organism evidence="1 2">
    <name type="scientific">Stenotrophomonas rhizophila</name>
    <dbReference type="NCBI Taxonomy" id="216778"/>
    <lineage>
        <taxon>Bacteria</taxon>
        <taxon>Pseudomonadati</taxon>
        <taxon>Pseudomonadota</taxon>
        <taxon>Gammaproteobacteria</taxon>
        <taxon>Lysobacterales</taxon>
        <taxon>Lysobacteraceae</taxon>
        <taxon>Stenotrophomonas</taxon>
    </lineage>
</organism>
<reference evidence="1" key="1">
    <citation type="submission" date="2022-08" db="EMBL/GenBank/DDBJ databases">
        <title>Genomic analyses of the natural microbiome of Caenorhabditis elegans.</title>
        <authorList>
            <person name="Samuel B."/>
        </authorList>
    </citation>
    <scope>NUCLEOTIDE SEQUENCE</scope>
    <source>
        <strain evidence="1">BIGb0277</strain>
    </source>
</reference>